<comment type="caution">
    <text evidence="3">The sequence shown here is derived from an EMBL/GenBank/DDBJ whole genome shotgun (WGS) entry which is preliminary data.</text>
</comment>
<feature type="domain" description="Smr" evidence="2">
    <location>
        <begin position="108"/>
        <end position="208"/>
    </location>
</feature>
<keyword evidence="3" id="KW-0378">Hydrolase</keyword>
<keyword evidence="3" id="KW-0255">Endonuclease</keyword>
<dbReference type="Proteomes" id="UP000266273">
    <property type="component" value="Unassembled WGS sequence"/>
</dbReference>
<feature type="region of interest" description="Disordered" evidence="1">
    <location>
        <begin position="1"/>
        <end position="100"/>
    </location>
</feature>
<dbReference type="InterPro" id="IPR002625">
    <property type="entry name" value="Smr_dom"/>
</dbReference>
<proteinExistence type="predicted"/>
<dbReference type="Pfam" id="PF01713">
    <property type="entry name" value="Smr"/>
    <property type="match status" value="1"/>
</dbReference>
<dbReference type="EMBL" id="QXDF01000002">
    <property type="protein sequence ID" value="RIA47713.1"/>
    <property type="molecule type" value="Genomic_DNA"/>
</dbReference>
<dbReference type="AlphaFoldDB" id="A0A397PGU6"/>
<accession>A0A397PGU6</accession>
<organism evidence="3 4">
    <name type="scientific">Dichotomicrobium thermohalophilum</name>
    <dbReference type="NCBI Taxonomy" id="933063"/>
    <lineage>
        <taxon>Bacteria</taxon>
        <taxon>Pseudomonadati</taxon>
        <taxon>Pseudomonadota</taxon>
        <taxon>Alphaproteobacteria</taxon>
        <taxon>Hyphomicrobiales</taxon>
        <taxon>Hyphomicrobiaceae</taxon>
        <taxon>Dichotomicrobium</taxon>
    </lineage>
</organism>
<evidence type="ECO:0000313" key="3">
    <source>
        <dbReference type="EMBL" id="RIA47713.1"/>
    </source>
</evidence>
<dbReference type="SUPFAM" id="SSF160443">
    <property type="entry name" value="SMR domain-like"/>
    <property type="match status" value="1"/>
</dbReference>
<evidence type="ECO:0000259" key="2">
    <source>
        <dbReference type="PROSITE" id="PS50828"/>
    </source>
</evidence>
<dbReference type="SMART" id="SM00463">
    <property type="entry name" value="SMR"/>
    <property type="match status" value="1"/>
</dbReference>
<name>A0A397PGU6_9HYPH</name>
<feature type="compositionally biased region" description="Basic and acidic residues" evidence="1">
    <location>
        <begin position="8"/>
        <end position="34"/>
    </location>
</feature>
<reference evidence="3 4" key="1">
    <citation type="submission" date="2018-08" db="EMBL/GenBank/DDBJ databases">
        <title>Genomic Encyclopedia of Archaeal and Bacterial Type Strains, Phase II (KMG-II): from individual species to whole genera.</title>
        <authorList>
            <person name="Goeker M."/>
        </authorList>
    </citation>
    <scope>NUCLEOTIDE SEQUENCE [LARGE SCALE GENOMIC DNA]</scope>
    <source>
        <strain evidence="3 4">DSM 5002</strain>
    </source>
</reference>
<dbReference type="PROSITE" id="PS50828">
    <property type="entry name" value="SMR"/>
    <property type="match status" value="1"/>
</dbReference>
<sequence length="224" mass="25142">MNRRPPRKRELSEEERRLWEQAMRETTALRRREQGAALPSPGDDAASAARPAEVSDEPLPRKRNAARPDAPAPAPPRREEAASPRMTPLARREARRIARDPESIDARLDLHGMRQREAYPALKGFLRASQARGHRLVLVITGKGVARESARQQYEAWEATPFYESPRGVLRRLVPEWLAKPEFRDVVAGVSPAHSRHGGEGALYVRIRRIATQPASRGKGKHGS</sequence>
<dbReference type="OrthoDB" id="7165597at2"/>
<dbReference type="PANTHER" id="PTHR35562:SF2">
    <property type="entry name" value="DNA ENDONUCLEASE SMRA-RELATED"/>
    <property type="match status" value="1"/>
</dbReference>
<protein>
    <submittedName>
        <fullName evidence="3">DNA-nicking Smr family endonuclease</fullName>
    </submittedName>
</protein>
<dbReference type="GO" id="GO:0004519">
    <property type="term" value="F:endonuclease activity"/>
    <property type="evidence" value="ECO:0007669"/>
    <property type="project" value="UniProtKB-KW"/>
</dbReference>
<evidence type="ECO:0000256" key="1">
    <source>
        <dbReference type="SAM" id="MobiDB-lite"/>
    </source>
</evidence>
<dbReference type="PANTHER" id="PTHR35562">
    <property type="entry name" value="DNA ENDONUCLEASE SMRA-RELATED"/>
    <property type="match status" value="1"/>
</dbReference>
<dbReference type="Gene3D" id="3.30.1370.110">
    <property type="match status" value="1"/>
</dbReference>
<keyword evidence="3" id="KW-0540">Nuclease</keyword>
<feature type="compositionally biased region" description="Basic and acidic residues" evidence="1">
    <location>
        <begin position="90"/>
        <end position="100"/>
    </location>
</feature>
<evidence type="ECO:0000313" key="4">
    <source>
        <dbReference type="Proteomes" id="UP000266273"/>
    </source>
</evidence>
<dbReference type="InterPro" id="IPR036063">
    <property type="entry name" value="Smr_dom_sf"/>
</dbReference>
<keyword evidence="4" id="KW-1185">Reference proteome</keyword>
<gene>
    <name evidence="3" type="ORF">BXY53_2280</name>
</gene>